<proteinExistence type="predicted"/>
<evidence type="ECO:0000313" key="2">
    <source>
        <dbReference type="Proteomes" id="UP001139409"/>
    </source>
</evidence>
<dbReference type="EMBL" id="JAIXNE010000004">
    <property type="protein sequence ID" value="MCA6076772.1"/>
    <property type="molecule type" value="Genomic_DNA"/>
</dbReference>
<name>A0A9X1L013_9BACT</name>
<reference evidence="1" key="1">
    <citation type="submission" date="2021-09" db="EMBL/GenBank/DDBJ databases">
        <title>Fulvivirga sp. isolated from coastal sediment.</title>
        <authorList>
            <person name="Yu H."/>
        </authorList>
    </citation>
    <scope>NUCLEOTIDE SEQUENCE</scope>
    <source>
        <strain evidence="1">1062</strain>
    </source>
</reference>
<feature type="non-terminal residue" evidence="1">
    <location>
        <position position="1"/>
    </location>
</feature>
<dbReference type="InterPro" id="IPR045748">
    <property type="entry name" value="DcaP"/>
</dbReference>
<dbReference type="RefSeq" id="WP_225698763.1">
    <property type="nucleotide sequence ID" value="NZ_JAIXNE010000004.1"/>
</dbReference>
<organism evidence="1 2">
    <name type="scientific">Fulvivirga sedimenti</name>
    <dbReference type="NCBI Taxonomy" id="2879465"/>
    <lineage>
        <taxon>Bacteria</taxon>
        <taxon>Pseudomonadati</taxon>
        <taxon>Bacteroidota</taxon>
        <taxon>Cytophagia</taxon>
        <taxon>Cytophagales</taxon>
        <taxon>Fulvivirgaceae</taxon>
        <taxon>Fulvivirga</taxon>
    </lineage>
</organism>
<dbReference type="Proteomes" id="UP001139409">
    <property type="component" value="Unassembled WGS sequence"/>
</dbReference>
<comment type="caution">
    <text evidence="1">The sequence shown here is derived from an EMBL/GenBank/DDBJ whole genome shotgun (WGS) entry which is preliminary data.</text>
</comment>
<protein>
    <recommendedName>
        <fullName evidence="3">Porin</fullName>
    </recommendedName>
</protein>
<accession>A0A9X1L013</accession>
<dbReference type="Pfam" id="PF19577">
    <property type="entry name" value="DcaP"/>
    <property type="match status" value="1"/>
</dbReference>
<dbReference type="AlphaFoldDB" id="A0A9X1L013"/>
<keyword evidence="2" id="KW-1185">Reference proteome</keyword>
<sequence length="356" mass="39774">KARMAIGGYVKLDYIQDFDGGYDRFQYEIQNAPVAGDGRPAQSGYMNMHARESRFNFDIRSINEAGRPYQIFIELDFYNLDRGAFNQAPRLRHAYGVMGRLLVGRTWGTQSDLFAVPATIDFAAGDALTGTRRAQVRWEDKLGSKFMYALALEMLEYPGIDARDTIGQASQQLPLLTGRITKKTAAGGRLFLGASVFQLRWDGLGAMPNSRALGWGFSFSGREYFGAKKHWFRWMASYGHGWGSQIVATIGTQASAIVTPEGTLETMPAWNLGGGFAFRLSNTLVTNINSNWYSIDPSEYKEGYDMKAGLSGHANLIWSPLKSLNTGVEFMMVQRTNVNDTQGTGRRLQFMVKYLF</sequence>
<evidence type="ECO:0000313" key="1">
    <source>
        <dbReference type="EMBL" id="MCA6076772.1"/>
    </source>
</evidence>
<gene>
    <name evidence="1" type="ORF">LDX50_17975</name>
</gene>
<evidence type="ECO:0008006" key="3">
    <source>
        <dbReference type="Google" id="ProtNLM"/>
    </source>
</evidence>